<sequence>MESVLNFMLYSHLVATVDSENFLTQLKSLQQASINETGIQFPFKEATGLNPDTTKASPPAHIYILIHTKYGKWQEEERPSLECQTALSILVINKICTHIPLPMTPLYLGNPITLANG</sequence>
<protein>
    <submittedName>
        <fullName evidence="1">Uncharacterized protein</fullName>
    </submittedName>
</protein>
<keyword evidence="2" id="KW-1185">Reference proteome</keyword>
<dbReference type="Proteomes" id="UP001164929">
    <property type="component" value="Chromosome 2"/>
</dbReference>
<gene>
    <name evidence="1" type="ORF">NC653_005879</name>
</gene>
<accession>A0AAD6RE94</accession>
<organism evidence="1 2">
    <name type="scientific">Populus alba x Populus x berolinensis</name>
    <dbReference type="NCBI Taxonomy" id="444605"/>
    <lineage>
        <taxon>Eukaryota</taxon>
        <taxon>Viridiplantae</taxon>
        <taxon>Streptophyta</taxon>
        <taxon>Embryophyta</taxon>
        <taxon>Tracheophyta</taxon>
        <taxon>Spermatophyta</taxon>
        <taxon>Magnoliopsida</taxon>
        <taxon>eudicotyledons</taxon>
        <taxon>Gunneridae</taxon>
        <taxon>Pentapetalae</taxon>
        <taxon>rosids</taxon>
        <taxon>fabids</taxon>
        <taxon>Malpighiales</taxon>
        <taxon>Salicaceae</taxon>
        <taxon>Saliceae</taxon>
        <taxon>Populus</taxon>
    </lineage>
</organism>
<comment type="caution">
    <text evidence="1">The sequence shown here is derived from an EMBL/GenBank/DDBJ whole genome shotgun (WGS) entry which is preliminary data.</text>
</comment>
<evidence type="ECO:0000313" key="1">
    <source>
        <dbReference type="EMBL" id="KAJ7006657.1"/>
    </source>
</evidence>
<dbReference type="EMBL" id="JAQIZT010000002">
    <property type="protein sequence ID" value="KAJ7006657.1"/>
    <property type="molecule type" value="Genomic_DNA"/>
</dbReference>
<proteinExistence type="predicted"/>
<reference evidence="1" key="1">
    <citation type="journal article" date="2023" name="Mol. Ecol. Resour.">
        <title>Chromosome-level genome assembly of a triploid poplar Populus alba 'Berolinensis'.</title>
        <authorList>
            <person name="Chen S."/>
            <person name="Yu Y."/>
            <person name="Wang X."/>
            <person name="Wang S."/>
            <person name="Zhang T."/>
            <person name="Zhou Y."/>
            <person name="He R."/>
            <person name="Meng N."/>
            <person name="Wang Y."/>
            <person name="Liu W."/>
            <person name="Liu Z."/>
            <person name="Liu J."/>
            <person name="Guo Q."/>
            <person name="Huang H."/>
            <person name="Sederoff R.R."/>
            <person name="Wang G."/>
            <person name="Qu G."/>
            <person name="Chen S."/>
        </authorList>
    </citation>
    <scope>NUCLEOTIDE SEQUENCE</scope>
    <source>
        <strain evidence="1">SC-2020</strain>
    </source>
</reference>
<evidence type="ECO:0000313" key="2">
    <source>
        <dbReference type="Proteomes" id="UP001164929"/>
    </source>
</evidence>
<name>A0AAD6RE94_9ROSI</name>
<dbReference type="AlphaFoldDB" id="A0AAD6RE94"/>